<feature type="region of interest" description="Disordered" evidence="1">
    <location>
        <begin position="1"/>
        <end position="25"/>
    </location>
</feature>
<evidence type="ECO:0000313" key="3">
    <source>
        <dbReference type="Proteomes" id="UP000033847"/>
    </source>
</evidence>
<evidence type="ECO:0000256" key="1">
    <source>
        <dbReference type="SAM" id="MobiDB-lite"/>
    </source>
</evidence>
<gene>
    <name evidence="2" type="ORF">UV00_C0004G0044</name>
</gene>
<dbReference type="AlphaFoldDB" id="A0A0G1BNT6"/>
<name>A0A0G1BNT6_UNCKA</name>
<dbReference type="EMBL" id="LCCU01000004">
    <property type="protein sequence ID" value="KKS39118.1"/>
    <property type="molecule type" value="Genomic_DNA"/>
</dbReference>
<feature type="compositionally biased region" description="Basic and acidic residues" evidence="1">
    <location>
        <begin position="10"/>
        <end position="25"/>
    </location>
</feature>
<evidence type="ECO:0000313" key="2">
    <source>
        <dbReference type="EMBL" id="KKS39118.1"/>
    </source>
</evidence>
<sequence length="83" mass="9295">MQQKDINGNTKDKAEDIKDWRDEHGRPSLSFLQSLADDGSPRALEKLKAIAQDLDVNYSPNTTPEELIDKILADVRSDPTITT</sequence>
<accession>A0A0G1BNT6</accession>
<dbReference type="Proteomes" id="UP000033847">
    <property type="component" value="Unassembled WGS sequence"/>
</dbReference>
<organism evidence="2 3">
    <name type="scientific">candidate division WWE3 bacterium GW2011_GWF1_42_14</name>
    <dbReference type="NCBI Taxonomy" id="1619138"/>
    <lineage>
        <taxon>Bacteria</taxon>
        <taxon>Katanobacteria</taxon>
    </lineage>
</organism>
<protein>
    <submittedName>
        <fullName evidence="2">Uncharacterized protein</fullName>
    </submittedName>
</protein>
<proteinExistence type="predicted"/>
<reference evidence="2 3" key="1">
    <citation type="journal article" date="2015" name="Nature">
        <title>rRNA introns, odd ribosomes, and small enigmatic genomes across a large radiation of phyla.</title>
        <authorList>
            <person name="Brown C.T."/>
            <person name="Hug L.A."/>
            <person name="Thomas B.C."/>
            <person name="Sharon I."/>
            <person name="Castelle C.J."/>
            <person name="Singh A."/>
            <person name="Wilkins M.J."/>
            <person name="Williams K.H."/>
            <person name="Banfield J.F."/>
        </authorList>
    </citation>
    <scope>NUCLEOTIDE SEQUENCE [LARGE SCALE GENOMIC DNA]</scope>
</reference>
<comment type="caution">
    <text evidence="2">The sequence shown here is derived from an EMBL/GenBank/DDBJ whole genome shotgun (WGS) entry which is preliminary data.</text>
</comment>